<organism evidence="2 3">
    <name type="scientific">Aspergillus leporis</name>
    <dbReference type="NCBI Taxonomy" id="41062"/>
    <lineage>
        <taxon>Eukaryota</taxon>
        <taxon>Fungi</taxon>
        <taxon>Dikarya</taxon>
        <taxon>Ascomycota</taxon>
        <taxon>Pezizomycotina</taxon>
        <taxon>Eurotiomycetes</taxon>
        <taxon>Eurotiomycetidae</taxon>
        <taxon>Eurotiales</taxon>
        <taxon>Aspergillaceae</taxon>
        <taxon>Aspergillus</taxon>
        <taxon>Aspergillus subgen. Circumdati</taxon>
    </lineage>
</organism>
<dbReference type="AlphaFoldDB" id="A0A5N5WPI0"/>
<reference evidence="2 3" key="1">
    <citation type="submission" date="2019-04" db="EMBL/GenBank/DDBJ databases">
        <title>Friends and foes A comparative genomics study of 23 Aspergillus species from section Flavi.</title>
        <authorList>
            <consortium name="DOE Joint Genome Institute"/>
            <person name="Kjaerbolling I."/>
            <person name="Vesth T."/>
            <person name="Frisvad J.C."/>
            <person name="Nybo J.L."/>
            <person name="Theobald S."/>
            <person name="Kildgaard S."/>
            <person name="Isbrandt T."/>
            <person name="Kuo A."/>
            <person name="Sato A."/>
            <person name="Lyhne E.K."/>
            <person name="Kogle M.E."/>
            <person name="Wiebenga A."/>
            <person name="Kun R.S."/>
            <person name="Lubbers R.J."/>
            <person name="Makela M.R."/>
            <person name="Barry K."/>
            <person name="Chovatia M."/>
            <person name="Clum A."/>
            <person name="Daum C."/>
            <person name="Haridas S."/>
            <person name="He G."/>
            <person name="LaButti K."/>
            <person name="Lipzen A."/>
            <person name="Mondo S."/>
            <person name="Riley R."/>
            <person name="Salamov A."/>
            <person name="Simmons B.A."/>
            <person name="Magnuson J.K."/>
            <person name="Henrissat B."/>
            <person name="Mortensen U.H."/>
            <person name="Larsen T.O."/>
            <person name="Devries R.P."/>
            <person name="Grigoriev I.V."/>
            <person name="Machida M."/>
            <person name="Baker S.E."/>
            <person name="Andersen M.R."/>
        </authorList>
    </citation>
    <scope>NUCLEOTIDE SEQUENCE [LARGE SCALE GENOMIC DNA]</scope>
    <source>
        <strain evidence="2 3">CBS 151.66</strain>
    </source>
</reference>
<dbReference type="Proteomes" id="UP000326565">
    <property type="component" value="Unassembled WGS sequence"/>
</dbReference>
<keyword evidence="1" id="KW-0175">Coiled coil</keyword>
<dbReference type="EMBL" id="ML732351">
    <property type="protein sequence ID" value="KAB8069204.1"/>
    <property type="molecule type" value="Genomic_DNA"/>
</dbReference>
<name>A0A5N5WPI0_9EURO</name>
<keyword evidence="3" id="KW-1185">Reference proteome</keyword>
<dbReference type="OrthoDB" id="4471151at2759"/>
<accession>A0A5N5WPI0</accession>
<sequence length="126" mass="14785">MDCFASIIPPRMKQWLWPSKGRAKKDEVIIFADAERGPDDLVVTFLRDRFYDRLSWSKFKSIGTSATTAVVDAGWKCRDLDWIAESIEKKRFDEKKLDELRDAAREKRNRISIRKTSDPVSIFERD</sequence>
<evidence type="ECO:0000313" key="2">
    <source>
        <dbReference type="EMBL" id="KAB8069204.1"/>
    </source>
</evidence>
<evidence type="ECO:0000313" key="3">
    <source>
        <dbReference type="Proteomes" id="UP000326565"/>
    </source>
</evidence>
<protein>
    <submittedName>
        <fullName evidence="2">Uncharacterized protein</fullName>
    </submittedName>
</protein>
<evidence type="ECO:0000256" key="1">
    <source>
        <dbReference type="SAM" id="Coils"/>
    </source>
</evidence>
<gene>
    <name evidence="2" type="ORF">BDV29DRAFT_198852</name>
</gene>
<proteinExistence type="predicted"/>
<feature type="coiled-coil region" evidence="1">
    <location>
        <begin position="83"/>
        <end position="110"/>
    </location>
</feature>